<dbReference type="PANTHER" id="PTHR12563">
    <property type="entry name" value="GLYCEROL-3-PHOSPHATE ACYLTRANSFERASE"/>
    <property type="match status" value="1"/>
</dbReference>
<dbReference type="InterPro" id="IPR002123">
    <property type="entry name" value="Plipid/glycerol_acylTrfase"/>
</dbReference>
<dbReference type="Gene3D" id="3.40.50.720">
    <property type="entry name" value="NAD(P)-binding Rossmann-like Domain"/>
    <property type="match status" value="1"/>
</dbReference>
<feature type="compositionally biased region" description="Low complexity" evidence="2">
    <location>
        <begin position="401"/>
        <end position="428"/>
    </location>
</feature>
<feature type="region of interest" description="Disordered" evidence="2">
    <location>
        <begin position="252"/>
        <end position="292"/>
    </location>
</feature>
<reference evidence="6 7" key="1">
    <citation type="submission" date="2014-09" db="EMBL/GenBank/DDBJ databases">
        <authorList>
            <person name="Ellenberger Sabrina"/>
        </authorList>
    </citation>
    <scope>NUCLEOTIDE SEQUENCE [LARGE SCALE GENOMIC DNA]</scope>
    <source>
        <strain evidence="6 7">CBS 412.66</strain>
    </source>
</reference>
<dbReference type="InterPro" id="IPR013120">
    <property type="entry name" value="FAR_NAD-bd"/>
</dbReference>
<dbReference type="GO" id="GO:0008654">
    <property type="term" value="P:phospholipid biosynthetic process"/>
    <property type="evidence" value="ECO:0007669"/>
    <property type="project" value="TreeGrafter"/>
</dbReference>
<feature type="domain" description="GPAT/DHAPAT C-terminal" evidence="5">
    <location>
        <begin position="972"/>
        <end position="1289"/>
    </location>
</feature>
<evidence type="ECO:0008006" key="8">
    <source>
        <dbReference type="Google" id="ProtNLM"/>
    </source>
</evidence>
<feature type="compositionally biased region" description="Polar residues" evidence="2">
    <location>
        <begin position="391"/>
        <end position="400"/>
    </location>
</feature>
<keyword evidence="7" id="KW-1185">Reference proteome</keyword>
<dbReference type="InterPro" id="IPR022284">
    <property type="entry name" value="GPAT/DHAPAT"/>
</dbReference>
<dbReference type="Pfam" id="PF07993">
    <property type="entry name" value="NAD_binding_4"/>
    <property type="match status" value="1"/>
</dbReference>
<feature type="domain" description="Thioester reductase (TE)" evidence="4">
    <location>
        <begin position="4"/>
        <end position="233"/>
    </location>
</feature>
<feature type="compositionally biased region" description="Basic and acidic residues" evidence="2">
    <location>
        <begin position="268"/>
        <end position="279"/>
    </location>
</feature>
<dbReference type="GO" id="GO:0006631">
    <property type="term" value="P:fatty acid metabolic process"/>
    <property type="evidence" value="ECO:0007669"/>
    <property type="project" value="TreeGrafter"/>
</dbReference>
<gene>
    <name evidence="6" type="primary">PARPA_13123.1 scaffold 45923</name>
</gene>
<proteinExistence type="predicted"/>
<dbReference type="SUPFAM" id="SSF51735">
    <property type="entry name" value="NAD(P)-binding Rossmann-fold domains"/>
    <property type="match status" value="1"/>
</dbReference>
<dbReference type="STRING" id="35722.A0A0B7NTH6"/>
<dbReference type="EMBL" id="LN733911">
    <property type="protein sequence ID" value="CEP18815.1"/>
    <property type="molecule type" value="Genomic_DNA"/>
</dbReference>
<protein>
    <recommendedName>
        <fullName evidence="8">Thioester reductase (TE) domain-containing protein</fullName>
    </recommendedName>
</protein>
<dbReference type="OrthoDB" id="429813at2759"/>
<name>A0A0B7NTH6_9FUNG</name>
<dbReference type="InterPro" id="IPR036291">
    <property type="entry name" value="NAD(P)-bd_dom_sf"/>
</dbReference>
<feature type="region of interest" description="Disordered" evidence="2">
    <location>
        <begin position="391"/>
        <end position="438"/>
    </location>
</feature>
<dbReference type="GO" id="GO:0006072">
    <property type="term" value="P:glycerol-3-phosphate metabolic process"/>
    <property type="evidence" value="ECO:0007669"/>
    <property type="project" value="TreeGrafter"/>
</dbReference>
<evidence type="ECO:0000259" key="4">
    <source>
        <dbReference type="Pfam" id="PF07993"/>
    </source>
</evidence>
<dbReference type="GO" id="GO:0004366">
    <property type="term" value="F:glycerol-3-phosphate O-acyltransferase activity"/>
    <property type="evidence" value="ECO:0007669"/>
    <property type="project" value="TreeGrafter"/>
</dbReference>
<dbReference type="GO" id="GO:0019432">
    <property type="term" value="P:triglyceride biosynthetic process"/>
    <property type="evidence" value="ECO:0007669"/>
    <property type="project" value="TreeGrafter"/>
</dbReference>
<dbReference type="InterPro" id="IPR045520">
    <property type="entry name" value="GPAT/DHAPAT_C"/>
</dbReference>
<evidence type="ECO:0000259" key="3">
    <source>
        <dbReference type="Pfam" id="PF01553"/>
    </source>
</evidence>
<dbReference type="Pfam" id="PF19277">
    <property type="entry name" value="GPAT_C"/>
    <property type="match status" value="1"/>
</dbReference>
<feature type="compositionally biased region" description="Low complexity" evidence="2">
    <location>
        <begin position="927"/>
        <end position="942"/>
    </location>
</feature>
<accession>A0A0B7NTH6</accession>
<evidence type="ECO:0000313" key="7">
    <source>
        <dbReference type="Proteomes" id="UP000054107"/>
    </source>
</evidence>
<dbReference type="GO" id="GO:0012505">
    <property type="term" value="C:endomembrane system"/>
    <property type="evidence" value="ECO:0007669"/>
    <property type="project" value="UniProtKB-SubCell"/>
</dbReference>
<evidence type="ECO:0000313" key="6">
    <source>
        <dbReference type="EMBL" id="CEP18815.1"/>
    </source>
</evidence>
<evidence type="ECO:0000256" key="1">
    <source>
        <dbReference type="ARBA" id="ARBA00004184"/>
    </source>
</evidence>
<dbReference type="Proteomes" id="UP000054107">
    <property type="component" value="Unassembled WGS sequence"/>
</dbReference>
<feature type="domain" description="Phospholipid/glycerol acyltransferase" evidence="3">
    <location>
        <begin position="714"/>
        <end position="829"/>
    </location>
</feature>
<sequence length="1452" mass="161963">MGTDIFDDFVEEKIYPVFGDLTEADIGLSKADLNVLCSQTNIIFHCAGNVDGNESIENSVRINTLGTKHLFDFATKCHSIDAFVHLSNIQKFASKPSEEKYLYPISTFENESPSPTQILAEILDPNPETQQYNYFRPLYSNAYLYSKALTEHILANKVLEIKAKSGVSQFPIAIMRLSPVGPSVQEPLVGWADGVNGMNGTILLTSKGNKAIQPHIGDGVADVVPVDYVARLIIGSAVTLTVPQDYEVPEVAPTQSTQPHHGLVLDDAPSKQERPSDRARAHKRTASTASRMSIRSVSKFSMTKTFLAGSGHQERHVPIIYQVSVSEMRPVTWRVAYDTIRQYWTKATHISLPTSKAYFTASQSPIDSPGLSRARTVMNSLRGYYMNSGVESNGSVTPKASQSSEHFSSSNRSSSSSSSGSTTTSSATNKRNSHRLSRTVDKAAKLANTMSIYSLTNFSLTNSNLAHLIYALRELDSSIDFDASVIVPEDVDGQFWVNYLTNASYGIHYFVCGEHNLRLPTPVDGWSCGIQSPVTGISDDDNDYFQNIINRQVNSAIFSQDQITQRTNRMVAHIKNLVMHNSAKSDDDAWLTDLDDALDDWCQDNDVINPDKDRRMALGKWRRKVGSNDESVKVIVLNDKRVNQAITQITENAGVQKQTAVNEAMKILMRMSERTQLAFVWFAGSFLKSLLEDMFEHVRILDESLRAIRQTTMGKRVVYVPVSKSILDPLLVWYIAIRHHLPVPALACDELMSQMGSISDVYRLAGAYYVKRDKTKRSPLNSAVTAAYTQVLLREHGALSFCLERSRSRTGKCQESYADGFVDMIIEATLQTNQTGRSSSGASSFISRVVSADINTPPASPDSPSAASLADSPTMSIDSLAHACASPSFQRKVHKDVVFVPINITYENVPELPHLIDQVLDQQPTARSGGRQRSSSQPGVRPVGLATAQRPLRPSEAKDRRKILMEGSEGPKKCGRVVFGIGPLISVQDVAEEFNRQSNGSNADTYESDLVTEITKRIHNSQRKGLVVSPVSIISAIILYGRATHGVCIGKIKELMEWMKYEIKRNKYSIDWQEGEDLDSLILTAFKLLDEPKNLIIDGREINDDTNIRVNDHADNVMALSYYANQMVDIFLLDSFFAVVYLSCLEESVMEDEFKDRFRFLLQLLEKEFVLDWNLEEKFDKIIASYSRKQIIRGSDHRLTLLVNMENDPIRYEQLIFLASLVYPTIDAYWITSCSLSALVAVPMLPRCIVPLLTQWIATHLITGRRTTYREVLSTESSKTAVDVFMSMCFLTEIQAKEKLSPDAQILLHELGIPTSEVLIELSGQNSDGGKTPVTATDPEGMMKAVMAQIQMNRANSNMQDLCQQIDSYRLDAASQRESFQNAQVFQKCLKQIKGILQANSSFAKRRRVELPEDEDRLVQLVYSLLASSVPAGDRNAEARAFRRISEAYNLR</sequence>
<feature type="region of interest" description="Disordered" evidence="2">
    <location>
        <begin position="922"/>
        <end position="958"/>
    </location>
</feature>
<dbReference type="GO" id="GO:0031966">
    <property type="term" value="C:mitochondrial membrane"/>
    <property type="evidence" value="ECO:0007669"/>
    <property type="project" value="TreeGrafter"/>
</dbReference>
<evidence type="ECO:0000256" key="2">
    <source>
        <dbReference type="SAM" id="MobiDB-lite"/>
    </source>
</evidence>
<dbReference type="PANTHER" id="PTHR12563:SF17">
    <property type="entry name" value="DIHYDROXYACETONE PHOSPHATE ACYLTRANSFERASE"/>
    <property type="match status" value="1"/>
</dbReference>
<dbReference type="Pfam" id="PF01553">
    <property type="entry name" value="Acyltransferase"/>
    <property type="match status" value="1"/>
</dbReference>
<comment type="subcellular location">
    <subcellularLocation>
        <location evidence="1">Endomembrane system</location>
        <topology evidence="1">Peripheral membrane protein</topology>
    </subcellularLocation>
</comment>
<organism evidence="6 7">
    <name type="scientific">Parasitella parasitica</name>
    <dbReference type="NCBI Taxonomy" id="35722"/>
    <lineage>
        <taxon>Eukaryota</taxon>
        <taxon>Fungi</taxon>
        <taxon>Fungi incertae sedis</taxon>
        <taxon>Mucoromycota</taxon>
        <taxon>Mucoromycotina</taxon>
        <taxon>Mucoromycetes</taxon>
        <taxon>Mucorales</taxon>
        <taxon>Mucorineae</taxon>
        <taxon>Mucoraceae</taxon>
        <taxon>Parasitella</taxon>
    </lineage>
</organism>
<evidence type="ECO:0000259" key="5">
    <source>
        <dbReference type="Pfam" id="PF19277"/>
    </source>
</evidence>